<feature type="compositionally biased region" description="Basic residues" evidence="1">
    <location>
        <begin position="23"/>
        <end position="33"/>
    </location>
</feature>
<dbReference type="RefSeq" id="XP_002172200.1">
    <property type="nucleotide sequence ID" value="XM_002172164.1"/>
</dbReference>
<evidence type="ECO:0000256" key="1">
    <source>
        <dbReference type="SAM" id="MobiDB-lite"/>
    </source>
</evidence>
<dbReference type="Proteomes" id="UP000001744">
    <property type="component" value="Unassembled WGS sequence"/>
</dbReference>
<dbReference type="OMA" id="NFMSVDQ"/>
<sequence length="111" mass="12190">MPARNDRQKLRKSKSESIIHGRVPSKKTLKKQIRNGKYSLKRLAEKGVELDDLMTDVTPLNLDPALEKKLKNKNKASKLFASGADVKKDSDTAAMDVQSTGRGTILGAPAM</sequence>
<name>B6JX06_SCHJY</name>
<reference evidence="2 4" key="1">
    <citation type="journal article" date="2011" name="Science">
        <title>Comparative functional genomics of the fission yeasts.</title>
        <authorList>
            <person name="Rhind N."/>
            <person name="Chen Z."/>
            <person name="Yassour M."/>
            <person name="Thompson D.A."/>
            <person name="Haas B.J."/>
            <person name="Habib N."/>
            <person name="Wapinski I."/>
            <person name="Roy S."/>
            <person name="Lin M.F."/>
            <person name="Heiman D.I."/>
            <person name="Young S.K."/>
            <person name="Furuya K."/>
            <person name="Guo Y."/>
            <person name="Pidoux A."/>
            <person name="Chen H.M."/>
            <person name="Robbertse B."/>
            <person name="Goldberg J.M."/>
            <person name="Aoki K."/>
            <person name="Bayne E.H."/>
            <person name="Berlin A.M."/>
            <person name="Desjardins C.A."/>
            <person name="Dobbs E."/>
            <person name="Dukaj L."/>
            <person name="Fan L."/>
            <person name="FitzGerald M.G."/>
            <person name="French C."/>
            <person name="Gujja S."/>
            <person name="Hansen K."/>
            <person name="Keifenheim D."/>
            <person name="Levin J.Z."/>
            <person name="Mosher R.A."/>
            <person name="Mueller C.A."/>
            <person name="Pfiffner J."/>
            <person name="Priest M."/>
            <person name="Russ C."/>
            <person name="Smialowska A."/>
            <person name="Swoboda P."/>
            <person name="Sykes S.M."/>
            <person name="Vaughn M."/>
            <person name="Vengrova S."/>
            <person name="Yoder R."/>
            <person name="Zeng Q."/>
            <person name="Allshire R."/>
            <person name="Baulcombe D."/>
            <person name="Birren B.W."/>
            <person name="Brown W."/>
            <person name="Ekwall K."/>
            <person name="Kellis M."/>
            <person name="Leatherwood J."/>
            <person name="Levin H."/>
            <person name="Margalit H."/>
            <person name="Martienssen R."/>
            <person name="Nieduszynski C.A."/>
            <person name="Spatafora J.W."/>
            <person name="Friedman N."/>
            <person name="Dalgaard J.Z."/>
            <person name="Baumann P."/>
            <person name="Niki H."/>
            <person name="Regev A."/>
            <person name="Nusbaum C."/>
        </authorList>
    </citation>
    <scope>NUCLEOTIDE SEQUENCE [LARGE SCALE GENOMIC DNA]</scope>
    <source>
        <strain evidence="4">yFS275 / FY16936</strain>
    </source>
</reference>
<dbReference type="EMBL" id="KE651166">
    <property type="protein sequence ID" value="EEB05907.1"/>
    <property type="molecule type" value="Genomic_DNA"/>
</dbReference>
<evidence type="ECO:0000313" key="3">
    <source>
        <dbReference type="JaponicusDB" id="SJAG_00932"/>
    </source>
</evidence>
<accession>B6JX06</accession>
<evidence type="ECO:0000313" key="2">
    <source>
        <dbReference type="EMBL" id="EEB05907.1"/>
    </source>
</evidence>
<dbReference type="VEuPathDB" id="FungiDB:SJAG_00932"/>
<dbReference type="STRING" id="402676.B6JX06"/>
<gene>
    <name evidence="3" type="primary">alb1</name>
    <name evidence="2" type="ORF">SJAG_00932</name>
</gene>
<keyword evidence="4" id="KW-1185">Reference proteome</keyword>
<proteinExistence type="predicted"/>
<dbReference type="AlphaFoldDB" id="B6JX06"/>
<evidence type="ECO:0000313" key="4">
    <source>
        <dbReference type="Proteomes" id="UP000001744"/>
    </source>
</evidence>
<dbReference type="JaponicusDB" id="SJAG_00932">
    <property type="gene designation" value="alb1"/>
</dbReference>
<organism evidence="2 4">
    <name type="scientific">Schizosaccharomyces japonicus (strain yFS275 / FY16936)</name>
    <name type="common">Fission yeast</name>
    <dbReference type="NCBI Taxonomy" id="402676"/>
    <lineage>
        <taxon>Eukaryota</taxon>
        <taxon>Fungi</taxon>
        <taxon>Dikarya</taxon>
        <taxon>Ascomycota</taxon>
        <taxon>Taphrinomycotina</taxon>
        <taxon>Schizosaccharomycetes</taxon>
        <taxon>Schizosaccharomycetales</taxon>
        <taxon>Schizosaccharomycetaceae</taxon>
        <taxon>Schizosaccharomyces</taxon>
    </lineage>
</organism>
<dbReference type="OrthoDB" id="5292553at2759"/>
<dbReference type="HOGENOM" id="CLU_2238181_0_0_1"/>
<protein>
    <submittedName>
        <fullName evidence="2">Pre-60S shuttling factor</fullName>
    </submittedName>
</protein>
<feature type="region of interest" description="Disordered" evidence="1">
    <location>
        <begin position="1"/>
        <end position="33"/>
    </location>
</feature>
<dbReference type="GeneID" id="7052023"/>
<feature type="compositionally biased region" description="Basic and acidic residues" evidence="1">
    <location>
        <begin position="1"/>
        <end position="19"/>
    </location>
</feature>